<comment type="caution">
    <text evidence="3">The sequence shown here is derived from an EMBL/GenBank/DDBJ whole genome shotgun (WGS) entry which is preliminary data.</text>
</comment>
<organism evidence="3 4">
    <name type="scientific">Georgenia daeguensis</name>
    <dbReference type="NCBI Taxonomy" id="908355"/>
    <lineage>
        <taxon>Bacteria</taxon>
        <taxon>Bacillati</taxon>
        <taxon>Actinomycetota</taxon>
        <taxon>Actinomycetes</taxon>
        <taxon>Micrococcales</taxon>
        <taxon>Bogoriellaceae</taxon>
        <taxon>Georgenia</taxon>
    </lineage>
</organism>
<sequence>MAGAYLTALCEGRVDVRTAGAEPADDVDPVVGLVMAEEGIDLGAVRPGALSAADVLASDVVITVGGADVCPYFHGVRYQDWELEDPVGQDVERVRTIREVIRRRVEGLLTDLPTPAPSAPPPDAA</sequence>
<proteinExistence type="predicted"/>
<keyword evidence="1" id="KW-0059">Arsenical resistance</keyword>
<dbReference type="Pfam" id="PF01451">
    <property type="entry name" value="LMWPc"/>
    <property type="match status" value="1"/>
</dbReference>
<dbReference type="PANTHER" id="PTHR43428">
    <property type="entry name" value="ARSENATE REDUCTASE"/>
    <property type="match status" value="1"/>
</dbReference>
<evidence type="ECO:0000313" key="3">
    <source>
        <dbReference type="EMBL" id="GAA3510977.1"/>
    </source>
</evidence>
<dbReference type="Proteomes" id="UP001499841">
    <property type="component" value="Unassembled WGS sequence"/>
</dbReference>
<evidence type="ECO:0000256" key="1">
    <source>
        <dbReference type="ARBA" id="ARBA00022849"/>
    </source>
</evidence>
<keyword evidence="4" id="KW-1185">Reference proteome</keyword>
<dbReference type="InterPro" id="IPR023485">
    <property type="entry name" value="Ptyr_pPase"/>
</dbReference>
<reference evidence="4" key="1">
    <citation type="journal article" date="2019" name="Int. J. Syst. Evol. Microbiol.">
        <title>The Global Catalogue of Microorganisms (GCM) 10K type strain sequencing project: providing services to taxonomists for standard genome sequencing and annotation.</title>
        <authorList>
            <consortium name="The Broad Institute Genomics Platform"/>
            <consortium name="The Broad Institute Genome Sequencing Center for Infectious Disease"/>
            <person name="Wu L."/>
            <person name="Ma J."/>
        </authorList>
    </citation>
    <scope>NUCLEOTIDE SEQUENCE [LARGE SCALE GENOMIC DNA]</scope>
    <source>
        <strain evidence="4">JCM 17459</strain>
    </source>
</reference>
<dbReference type="EMBL" id="BAABBA010000031">
    <property type="protein sequence ID" value="GAA3510977.1"/>
    <property type="molecule type" value="Genomic_DNA"/>
</dbReference>
<accession>A0ABP6ULS7</accession>
<dbReference type="Gene3D" id="3.40.50.2300">
    <property type="match status" value="1"/>
</dbReference>
<feature type="domain" description="Phosphotyrosine protein phosphatase I" evidence="2">
    <location>
        <begin position="1"/>
        <end position="111"/>
    </location>
</feature>
<gene>
    <name evidence="3" type="ORF">GCM10022262_38910</name>
</gene>
<evidence type="ECO:0000259" key="2">
    <source>
        <dbReference type="SMART" id="SM00226"/>
    </source>
</evidence>
<name>A0ABP6ULS7_9MICO</name>
<evidence type="ECO:0000313" key="4">
    <source>
        <dbReference type="Proteomes" id="UP001499841"/>
    </source>
</evidence>
<dbReference type="InterPro" id="IPR036196">
    <property type="entry name" value="Ptyr_pPase_sf"/>
</dbReference>
<dbReference type="PANTHER" id="PTHR43428:SF1">
    <property type="entry name" value="ARSENATE REDUCTASE"/>
    <property type="match status" value="1"/>
</dbReference>
<dbReference type="SUPFAM" id="SSF52788">
    <property type="entry name" value="Phosphotyrosine protein phosphatases I"/>
    <property type="match status" value="1"/>
</dbReference>
<protein>
    <recommendedName>
        <fullName evidence="2">Phosphotyrosine protein phosphatase I domain-containing protein</fullName>
    </recommendedName>
</protein>
<dbReference type="SMART" id="SM00226">
    <property type="entry name" value="LMWPc"/>
    <property type="match status" value="1"/>
</dbReference>